<feature type="compositionally biased region" description="Basic and acidic residues" evidence="1">
    <location>
        <begin position="274"/>
        <end position="291"/>
    </location>
</feature>
<proteinExistence type="predicted"/>
<dbReference type="EMBL" id="JAPFFF010000013">
    <property type="protein sequence ID" value="KAK8872242.1"/>
    <property type="molecule type" value="Genomic_DNA"/>
</dbReference>
<evidence type="ECO:0000256" key="1">
    <source>
        <dbReference type="SAM" id="MobiDB-lite"/>
    </source>
</evidence>
<dbReference type="PANTHER" id="PTHR15361:SF5">
    <property type="entry name" value="C3H1-TYPE DOMAIN-CONTAINING PROTEIN"/>
    <property type="match status" value="1"/>
</dbReference>
<keyword evidence="3" id="KW-1185">Reference proteome</keyword>
<feature type="compositionally biased region" description="Acidic residues" evidence="1">
    <location>
        <begin position="8"/>
        <end position="22"/>
    </location>
</feature>
<protein>
    <recommendedName>
        <fullName evidence="4">PCI domain-containing protein</fullName>
    </recommendedName>
</protein>
<reference evidence="2 3" key="1">
    <citation type="submission" date="2024-04" db="EMBL/GenBank/DDBJ databases">
        <title>Tritrichomonas musculus Genome.</title>
        <authorList>
            <person name="Alves-Ferreira E."/>
            <person name="Grigg M."/>
            <person name="Lorenzi H."/>
            <person name="Galac M."/>
        </authorList>
    </citation>
    <scope>NUCLEOTIDE SEQUENCE [LARGE SCALE GENOMIC DNA]</scope>
    <source>
        <strain evidence="2 3">EAF2021</strain>
    </source>
</reference>
<feature type="region of interest" description="Disordered" evidence="1">
    <location>
        <begin position="186"/>
        <end position="298"/>
    </location>
</feature>
<evidence type="ECO:0000313" key="3">
    <source>
        <dbReference type="Proteomes" id="UP001470230"/>
    </source>
</evidence>
<accession>A0ABR2J464</accession>
<comment type="caution">
    <text evidence="2">The sequence shown here is derived from an EMBL/GenBank/DDBJ whole genome shotgun (WGS) entry which is preliminary data.</text>
</comment>
<feature type="region of interest" description="Disordered" evidence="1">
    <location>
        <begin position="1"/>
        <end position="22"/>
    </location>
</feature>
<evidence type="ECO:0000313" key="2">
    <source>
        <dbReference type="EMBL" id="KAK8872242.1"/>
    </source>
</evidence>
<evidence type="ECO:0008006" key="4">
    <source>
        <dbReference type="Google" id="ProtNLM"/>
    </source>
</evidence>
<gene>
    <name evidence="2" type="ORF">M9Y10_008008</name>
</gene>
<organism evidence="2 3">
    <name type="scientific">Tritrichomonas musculus</name>
    <dbReference type="NCBI Taxonomy" id="1915356"/>
    <lineage>
        <taxon>Eukaryota</taxon>
        <taxon>Metamonada</taxon>
        <taxon>Parabasalia</taxon>
        <taxon>Tritrichomonadida</taxon>
        <taxon>Tritrichomonadidae</taxon>
        <taxon>Tritrichomonas</taxon>
    </lineage>
</organism>
<feature type="compositionally biased region" description="Basic and acidic residues" evidence="1">
    <location>
        <begin position="248"/>
        <end position="267"/>
    </location>
</feature>
<sequence length="756" mass="88021">MSRWFIEEYSDENEEESIGSDEFQIETEDTTPHEVPEEIPLDYFVPKLNPNNDKKGHNQANSKQSNVIECRNLLDSILQNIDNNQIQKSHTEFNKLQDVYKQVQKDFKKNYIPNFIIKKLFEINQKITEQSKSNKQARQFQKDLKKFNRNFEKELSEFEQHPENFQNEDEIEFKDEIVQKSDDDFYLSSSDEEETSRQSANNANKRKGKICQSTNNKNEVKRANLTANANAKNGKKEEESTSNNANEGKQEKNADNSNSKNDEKEGESSVNNADNKKEEESSLQKANKCEDNSSEIENDNESIREVLRKYVAFKTNIVMKTDIDYLFTYYQNVKDPKLARSFQLEICYAASQIPNWQKVSYRNIPKILDFLPDLVGYAKSLILLFGKFNDNLTFYSTKLSTPSRRYHFYRMIHKFVNAINSFKQKLLEINEYKLYARLNAMFIGYMYSNEKYDISPHALSMFEVLQKNIFSKAVTENYMSQNSLFYAFNLALRKNIDEAVEALNKIQDFNSHFFSDSQNVYLLTRALIQVGFSAFDECRFRHAYECFSKLITLKLLNENNLVEKLTYPQFPSIECNSVIVRYILSAIVFNFPYIVAGINDEPDDDLSKNKNKIAEDKITAFFESLNPEEKQVLVTKYFILLNMVNYSKTGDWKNAYTLLLSNFGNILSNRDEFLVVVKKLLLCSFVLSYKSTTIKVNSLETKFKMDKESIFEIVINMIAGFGPIGNSPILFSGQISEDKKTIQINEQKTSNDEYIF</sequence>
<name>A0ABR2J464_9EUKA</name>
<dbReference type="InterPro" id="IPR052003">
    <property type="entry name" value="HR_DNA-Binding_Protein"/>
</dbReference>
<dbReference type="Proteomes" id="UP001470230">
    <property type="component" value="Unassembled WGS sequence"/>
</dbReference>
<dbReference type="PANTHER" id="PTHR15361">
    <property type="entry name" value="RAD51/NUKS-INTERACTING PROTEIN"/>
    <property type="match status" value="1"/>
</dbReference>